<evidence type="ECO:0008006" key="13">
    <source>
        <dbReference type="Google" id="ProtNLM"/>
    </source>
</evidence>
<dbReference type="InterPro" id="IPR050205">
    <property type="entry name" value="CDPK_Ser/Thr_kinases"/>
</dbReference>
<evidence type="ECO:0000256" key="8">
    <source>
        <dbReference type="PROSITE-ProRule" id="PRU10141"/>
    </source>
</evidence>
<proteinExistence type="inferred from homology"/>
<dbReference type="FunFam" id="1.10.510.10:FF:000571">
    <property type="entry name" value="Maternal embryonic leucine zipper kinase"/>
    <property type="match status" value="1"/>
</dbReference>
<dbReference type="FunFam" id="1.10.238.10:FF:000788">
    <property type="entry name" value="Predicted protein"/>
    <property type="match status" value="1"/>
</dbReference>
<feature type="domain" description="Protein kinase" evidence="10">
    <location>
        <begin position="176"/>
        <end position="440"/>
    </location>
</feature>
<organism evidence="12">
    <name type="scientific">Odontella aurita</name>
    <dbReference type="NCBI Taxonomy" id="265563"/>
    <lineage>
        <taxon>Eukaryota</taxon>
        <taxon>Sar</taxon>
        <taxon>Stramenopiles</taxon>
        <taxon>Ochrophyta</taxon>
        <taxon>Bacillariophyta</taxon>
        <taxon>Mediophyceae</taxon>
        <taxon>Biddulphiophycidae</taxon>
        <taxon>Eupodiscales</taxon>
        <taxon>Odontellaceae</taxon>
        <taxon>Odontella</taxon>
    </lineage>
</organism>
<dbReference type="SMART" id="SM00054">
    <property type="entry name" value="EFh"/>
    <property type="match status" value="2"/>
</dbReference>
<dbReference type="GO" id="GO:0005524">
    <property type="term" value="F:ATP binding"/>
    <property type="evidence" value="ECO:0007669"/>
    <property type="project" value="UniProtKB-UniRule"/>
</dbReference>
<dbReference type="SUPFAM" id="SSF56112">
    <property type="entry name" value="Protein kinase-like (PK-like)"/>
    <property type="match status" value="1"/>
</dbReference>
<comment type="cofactor">
    <cofactor evidence="1">
        <name>Mg(2+)</name>
        <dbReference type="ChEBI" id="CHEBI:18420"/>
    </cofactor>
</comment>
<dbReference type="Gene3D" id="1.10.510.10">
    <property type="entry name" value="Transferase(Phosphotransferase) domain 1"/>
    <property type="match status" value="1"/>
</dbReference>
<keyword evidence="6 8" id="KW-0067">ATP-binding</keyword>
<feature type="compositionally biased region" description="Acidic residues" evidence="9">
    <location>
        <begin position="742"/>
        <end position="754"/>
    </location>
</feature>
<sequence>MGCGSSKPANVEAPTPQSPGGGTRSPTAPAKEQAVDTPSKAKDSAPSIRNGSAAPSKPVSDASTSSSHSVNGNAGAISPKNWGMPPIPDDGSAGSGSWRSSGASNPGDDTSIGSGSGSRKSITTANGNPKTLLQSNSVLGLDKMIEDRKDEGVLKSQMVHIEVPFGKPIEEVYDGVHDGPVLGSGISGLVRLIAHKKTGVKYAVKCLDLGLVETEEGLQQLREEIYIMCQLDHPNIVRLEEVYESLSEIYLVQELCVGGELFDRLDEQPDYHYTEAQCARLVKQMLNSVRYIHSKGIIHRDLKLENFLFSSTEANSELKMIDFGLSKHFKFGEVQHEAVGTPYTVAPEVIRGCYDERCDVWAIGVITFLLLSGDPPFGGCGGPEPLMTVRENILRGQFEFEPEDVWENVSPQAIEFIKKLLVTDPNHRPTARETQRSSWLKEWANKSRNIEDNILNPNVVKALVNFKEYSDMRKLLCEVLSFTLLPDQIADLRREFEKLDTDGSGEISLSGLKQVLISNAGTGSLGALTEEEVEDIFNAMRVRKTETRIHWHEFIAAGLSQCKVDDRNLKLAFDRLDADHKGYITFENVTDLLGNDPSHSEDAMRRMWGDSMKACNCMRARITYDDFLLLMKGQTKPDLDGLGASQSSLGSSSFALGRASAVGMSLGVVHESLETAVSGGSSTDAGADSNLTVLLSGDVVAADGSIKVAAANQGLPPPPPPPGQEHTSPHVIFSQSAPTLGDGDDMSDGPLLMEDDDLDEKISEAADKMIADLGGSTNTANLTPPQSPKRGAVDFITPVSQRDKLSPKSLDSAPVLPSSIPSPFDAERSALLRRRSRSVDDQDTEGIPPLPLETGEQSPVFRPDVRRATFLPEHNHNSLDIEKAIKDETKTPLVVNRKLYRAHRQMRLAVLEASKRFEEQQIARTKKILDEQNKTKPCGAGLTMRHGLVREMSSGSIRKLMQQQQTQQDTAVSKANKRGGRGRRTRKKTVSDMAGMLSSAPPAAILMDPTPSQSTDAKNESDLAAPPPPPSSTTLQRGETDSTMIFRPTTPGVFRKTVDPFAEFSGYRKMAGLESTSGVRSVMPLSGQTFAQGAVSASLKQTGQVSSKSSAPSSGFAKKGSDLRDASVHSMKSSASDGQLDHMDPDSSPQSTSDNSTPSSLANDTPAKVTADSSWPPPPPL</sequence>
<evidence type="ECO:0000256" key="1">
    <source>
        <dbReference type="ARBA" id="ARBA00001946"/>
    </source>
</evidence>
<evidence type="ECO:0000259" key="10">
    <source>
        <dbReference type="PROSITE" id="PS50011"/>
    </source>
</evidence>
<keyword evidence="4 8" id="KW-0547">Nucleotide-binding</keyword>
<dbReference type="InterPro" id="IPR017441">
    <property type="entry name" value="Protein_kinase_ATP_BS"/>
</dbReference>
<dbReference type="Pfam" id="PF00069">
    <property type="entry name" value="Pkinase"/>
    <property type="match status" value="1"/>
</dbReference>
<feature type="compositionally biased region" description="Low complexity" evidence="9">
    <location>
        <begin position="91"/>
        <end position="124"/>
    </location>
</feature>
<feature type="region of interest" description="Disordered" evidence="9">
    <location>
        <begin position="1103"/>
        <end position="1181"/>
    </location>
</feature>
<dbReference type="PROSITE" id="PS00107">
    <property type="entry name" value="PROTEIN_KINASE_ATP"/>
    <property type="match status" value="1"/>
</dbReference>
<evidence type="ECO:0000256" key="7">
    <source>
        <dbReference type="ARBA" id="ARBA00024334"/>
    </source>
</evidence>
<dbReference type="Gene3D" id="3.30.200.20">
    <property type="entry name" value="Phosphorylase Kinase, domain 1"/>
    <property type="match status" value="1"/>
</dbReference>
<reference evidence="12" key="1">
    <citation type="submission" date="2021-01" db="EMBL/GenBank/DDBJ databases">
        <authorList>
            <person name="Corre E."/>
            <person name="Pelletier E."/>
            <person name="Niang G."/>
            <person name="Scheremetjew M."/>
            <person name="Finn R."/>
            <person name="Kale V."/>
            <person name="Holt S."/>
            <person name="Cochrane G."/>
            <person name="Meng A."/>
            <person name="Brown T."/>
            <person name="Cohen L."/>
        </authorList>
    </citation>
    <scope>NUCLEOTIDE SEQUENCE</scope>
    <source>
        <strain evidence="12">Isolate 1302-5</strain>
    </source>
</reference>
<evidence type="ECO:0000259" key="11">
    <source>
        <dbReference type="PROSITE" id="PS50222"/>
    </source>
</evidence>
<evidence type="ECO:0000256" key="6">
    <source>
        <dbReference type="ARBA" id="ARBA00022840"/>
    </source>
</evidence>
<feature type="compositionally biased region" description="Polar residues" evidence="9">
    <location>
        <begin position="1147"/>
        <end position="1163"/>
    </location>
</feature>
<feature type="domain" description="EF-hand" evidence="11">
    <location>
        <begin position="487"/>
        <end position="522"/>
    </location>
</feature>
<dbReference type="Gene3D" id="1.10.238.10">
    <property type="entry name" value="EF-hand"/>
    <property type="match status" value="1"/>
</dbReference>
<dbReference type="GO" id="GO:0005509">
    <property type="term" value="F:calcium ion binding"/>
    <property type="evidence" value="ECO:0007669"/>
    <property type="project" value="InterPro"/>
</dbReference>
<evidence type="ECO:0000256" key="4">
    <source>
        <dbReference type="ARBA" id="ARBA00022741"/>
    </source>
</evidence>
<evidence type="ECO:0000256" key="2">
    <source>
        <dbReference type="ARBA" id="ARBA00022527"/>
    </source>
</evidence>
<accession>A0A7S4MQZ2</accession>
<dbReference type="SMART" id="SM00220">
    <property type="entry name" value="S_TKc"/>
    <property type="match status" value="1"/>
</dbReference>
<dbReference type="SUPFAM" id="SSF47473">
    <property type="entry name" value="EF-hand"/>
    <property type="match status" value="1"/>
</dbReference>
<name>A0A7S4MQZ2_9STRA</name>
<dbReference type="GO" id="GO:0004674">
    <property type="term" value="F:protein serine/threonine kinase activity"/>
    <property type="evidence" value="ECO:0007669"/>
    <property type="project" value="UniProtKB-KW"/>
</dbReference>
<gene>
    <name evidence="12" type="ORF">OAUR00152_LOCUS14150</name>
</gene>
<feature type="domain" description="EF-hand" evidence="11">
    <location>
        <begin position="564"/>
        <end position="599"/>
    </location>
</feature>
<dbReference type="InterPro" id="IPR008271">
    <property type="entry name" value="Ser/Thr_kinase_AS"/>
</dbReference>
<keyword evidence="2" id="KW-0723">Serine/threonine-protein kinase</keyword>
<dbReference type="InterPro" id="IPR002048">
    <property type="entry name" value="EF_hand_dom"/>
</dbReference>
<feature type="compositionally biased region" description="Basic residues" evidence="9">
    <location>
        <begin position="975"/>
        <end position="988"/>
    </location>
</feature>
<dbReference type="InterPro" id="IPR011992">
    <property type="entry name" value="EF-hand-dom_pair"/>
</dbReference>
<dbReference type="CDD" id="cd05117">
    <property type="entry name" value="STKc_CAMK"/>
    <property type="match status" value="1"/>
</dbReference>
<keyword evidence="3" id="KW-0808">Transferase</keyword>
<evidence type="ECO:0000313" key="12">
    <source>
        <dbReference type="EMBL" id="CAE2236706.1"/>
    </source>
</evidence>
<evidence type="ECO:0000256" key="5">
    <source>
        <dbReference type="ARBA" id="ARBA00022777"/>
    </source>
</evidence>
<dbReference type="EMBL" id="HBKQ01020906">
    <property type="protein sequence ID" value="CAE2236706.1"/>
    <property type="molecule type" value="Transcribed_RNA"/>
</dbReference>
<dbReference type="PANTHER" id="PTHR24349">
    <property type="entry name" value="SERINE/THREONINE-PROTEIN KINASE"/>
    <property type="match status" value="1"/>
</dbReference>
<feature type="region of interest" description="Disordered" evidence="9">
    <location>
        <begin position="799"/>
        <end position="858"/>
    </location>
</feature>
<evidence type="ECO:0000256" key="3">
    <source>
        <dbReference type="ARBA" id="ARBA00022679"/>
    </source>
</evidence>
<feature type="binding site" evidence="8">
    <location>
        <position position="205"/>
    </location>
    <ligand>
        <name>ATP</name>
        <dbReference type="ChEBI" id="CHEBI:30616"/>
    </ligand>
</feature>
<evidence type="ECO:0000256" key="9">
    <source>
        <dbReference type="SAM" id="MobiDB-lite"/>
    </source>
</evidence>
<keyword evidence="5" id="KW-0418">Kinase</keyword>
<comment type="similarity">
    <text evidence="7">Belongs to the protein kinase superfamily. Ser/Thr protein kinase family. CDPK subfamily.</text>
</comment>
<dbReference type="InterPro" id="IPR000719">
    <property type="entry name" value="Prot_kinase_dom"/>
</dbReference>
<dbReference type="PROSITE" id="PS00108">
    <property type="entry name" value="PROTEIN_KINASE_ST"/>
    <property type="match status" value="1"/>
</dbReference>
<protein>
    <recommendedName>
        <fullName evidence="13">Calmodulin</fullName>
    </recommendedName>
</protein>
<feature type="region of interest" description="Disordered" evidence="9">
    <location>
        <begin position="957"/>
        <end position="1051"/>
    </location>
</feature>
<dbReference type="Pfam" id="PF13202">
    <property type="entry name" value="EF-hand_5"/>
    <property type="match status" value="1"/>
</dbReference>
<feature type="region of interest" description="Disordered" evidence="9">
    <location>
        <begin position="710"/>
        <end position="754"/>
    </location>
</feature>
<dbReference type="AlphaFoldDB" id="A0A7S4MQZ2"/>
<dbReference type="InterPro" id="IPR011009">
    <property type="entry name" value="Kinase-like_dom_sf"/>
</dbReference>
<dbReference type="PROSITE" id="PS50222">
    <property type="entry name" value="EF_HAND_2"/>
    <property type="match status" value="2"/>
</dbReference>
<feature type="compositionally biased region" description="Low complexity" evidence="9">
    <location>
        <begin position="1106"/>
        <end position="1118"/>
    </location>
</feature>
<feature type="region of interest" description="Disordered" evidence="9">
    <location>
        <begin position="1"/>
        <end position="133"/>
    </location>
</feature>
<feature type="compositionally biased region" description="Low complexity" evidence="9">
    <location>
        <begin position="60"/>
        <end position="69"/>
    </location>
</feature>
<dbReference type="PROSITE" id="PS50011">
    <property type="entry name" value="PROTEIN_KINASE_DOM"/>
    <property type="match status" value="1"/>
</dbReference>